<organism evidence="1 2">
    <name type="scientific">Stylosanthes scabra</name>
    <dbReference type="NCBI Taxonomy" id="79078"/>
    <lineage>
        <taxon>Eukaryota</taxon>
        <taxon>Viridiplantae</taxon>
        <taxon>Streptophyta</taxon>
        <taxon>Embryophyta</taxon>
        <taxon>Tracheophyta</taxon>
        <taxon>Spermatophyta</taxon>
        <taxon>Magnoliopsida</taxon>
        <taxon>eudicotyledons</taxon>
        <taxon>Gunneridae</taxon>
        <taxon>Pentapetalae</taxon>
        <taxon>rosids</taxon>
        <taxon>fabids</taxon>
        <taxon>Fabales</taxon>
        <taxon>Fabaceae</taxon>
        <taxon>Papilionoideae</taxon>
        <taxon>50 kb inversion clade</taxon>
        <taxon>dalbergioids sensu lato</taxon>
        <taxon>Dalbergieae</taxon>
        <taxon>Pterocarpus clade</taxon>
        <taxon>Stylosanthes</taxon>
    </lineage>
</organism>
<evidence type="ECO:0000313" key="1">
    <source>
        <dbReference type="EMBL" id="MED6211899.1"/>
    </source>
</evidence>
<keyword evidence="2" id="KW-1185">Reference proteome</keyword>
<proteinExistence type="predicted"/>
<accession>A0ABU6YPJ4</accession>
<evidence type="ECO:0000313" key="2">
    <source>
        <dbReference type="Proteomes" id="UP001341840"/>
    </source>
</evidence>
<comment type="caution">
    <text evidence="1">The sequence shown here is derived from an EMBL/GenBank/DDBJ whole genome shotgun (WGS) entry which is preliminary data.</text>
</comment>
<dbReference type="Proteomes" id="UP001341840">
    <property type="component" value="Unassembled WGS sequence"/>
</dbReference>
<dbReference type="EMBL" id="JASCZI010242720">
    <property type="protein sequence ID" value="MED6211899.1"/>
    <property type="molecule type" value="Genomic_DNA"/>
</dbReference>
<name>A0ABU6YPJ4_9FABA</name>
<sequence length="152" mass="16689">MHHGLHSDDGCDGGTWILKWSDGTAHDLMSVGIQGHRGQIHSIGINSSLSESIPMSKTWESIRKKPESIHQGPDFKFNVQNPFRVDSSSLETILRECGYVPFVSDAMMVVMSRLLPKLMIYVSRSDKGGLRADDPAYGNSELSDVVSDKGGL</sequence>
<protein>
    <submittedName>
        <fullName evidence="1">Uncharacterized protein</fullName>
    </submittedName>
</protein>
<gene>
    <name evidence="1" type="ORF">PIB30_077985</name>
</gene>
<reference evidence="1 2" key="1">
    <citation type="journal article" date="2023" name="Plants (Basel)">
        <title>Bridging the Gap: Combining Genomics and Transcriptomics Approaches to Understand Stylosanthes scabra, an Orphan Legume from the Brazilian Caatinga.</title>
        <authorList>
            <person name="Ferreira-Neto J.R.C."/>
            <person name="da Silva M.D."/>
            <person name="Binneck E."/>
            <person name="de Melo N.F."/>
            <person name="da Silva R.H."/>
            <person name="de Melo A.L.T.M."/>
            <person name="Pandolfi V."/>
            <person name="Bustamante F.O."/>
            <person name="Brasileiro-Vidal A.C."/>
            <person name="Benko-Iseppon A.M."/>
        </authorList>
    </citation>
    <scope>NUCLEOTIDE SEQUENCE [LARGE SCALE GENOMIC DNA]</scope>
    <source>
        <tissue evidence="1">Leaves</tissue>
    </source>
</reference>